<dbReference type="EMBL" id="JAAHFQ010000189">
    <property type="protein sequence ID" value="NER28251.1"/>
    <property type="molecule type" value="Genomic_DNA"/>
</dbReference>
<evidence type="ECO:0000256" key="1">
    <source>
        <dbReference type="SAM" id="MobiDB-lite"/>
    </source>
</evidence>
<dbReference type="InterPro" id="IPR050400">
    <property type="entry name" value="Bact_Cytoskel_RodZ"/>
</dbReference>
<organism evidence="3">
    <name type="scientific">Symploca sp. SIO1C4</name>
    <dbReference type="NCBI Taxonomy" id="2607765"/>
    <lineage>
        <taxon>Bacteria</taxon>
        <taxon>Bacillati</taxon>
        <taxon>Cyanobacteriota</taxon>
        <taxon>Cyanophyceae</taxon>
        <taxon>Coleofasciculales</taxon>
        <taxon>Coleofasciculaceae</taxon>
        <taxon>Symploca</taxon>
    </lineage>
</organism>
<sequence>MIFQPEIDSNFINSPNIKISQQELHSLINKIEIELQGSEIYCRTMAGLEKLLAETFETGQVLVKAVGQEAIRLTLKEIMANYSVIPIISEETDDGDKHNLNVSAFQEHHPTKTESTSHTNCSTQVTNLVDTNYLPSSSNRTIGKSKTNKKLDYRNTVSKVASEREMLLRQIGQQLRQIRQNHSLSVQELHAQTLVPVHQIRALEAGNIEQLPEDIYIRSFICKLGEALGINGVQLAASLAENERVTSTATSWFQKNSALKLHINSVHLYLGYIALIAGAIGGLSWISKPTTPNNYVELHNPSHSSIFPQAEESINNSKPGLESSEPGIKAVVDITPPETTQSSLE</sequence>
<keyword evidence="2" id="KW-1133">Transmembrane helix</keyword>
<feature type="compositionally biased region" description="Polar residues" evidence="1">
    <location>
        <begin position="308"/>
        <end position="318"/>
    </location>
</feature>
<dbReference type="InterPro" id="IPR010982">
    <property type="entry name" value="Lambda_DNA-bd_dom_sf"/>
</dbReference>
<dbReference type="PANTHER" id="PTHR34475">
    <property type="match status" value="1"/>
</dbReference>
<name>A0A6B3NF16_9CYAN</name>
<proteinExistence type="predicted"/>
<reference evidence="3" key="1">
    <citation type="submission" date="2019-11" db="EMBL/GenBank/DDBJ databases">
        <title>Genomic insights into an expanded diversity of filamentous marine cyanobacteria reveals the extraordinary biosynthetic potential of Moorea and Okeania.</title>
        <authorList>
            <person name="Ferreira Leao T."/>
            <person name="Wang M."/>
            <person name="Moss N."/>
            <person name="Da Silva R."/>
            <person name="Sanders J."/>
            <person name="Nurk S."/>
            <person name="Gurevich A."/>
            <person name="Humphrey G."/>
            <person name="Reher R."/>
            <person name="Zhu Q."/>
            <person name="Belda-Ferre P."/>
            <person name="Glukhov E."/>
            <person name="Rex R."/>
            <person name="Dorrestein P.C."/>
            <person name="Knight R."/>
            <person name="Pevzner P."/>
            <person name="Gerwick W.H."/>
            <person name="Gerwick L."/>
        </authorList>
    </citation>
    <scope>NUCLEOTIDE SEQUENCE</scope>
    <source>
        <strain evidence="3">SIO1C4</strain>
    </source>
</reference>
<evidence type="ECO:0000256" key="2">
    <source>
        <dbReference type="SAM" id="Phobius"/>
    </source>
</evidence>
<accession>A0A6B3NF16</accession>
<dbReference type="Pfam" id="PF13413">
    <property type="entry name" value="HTH_25"/>
    <property type="match status" value="1"/>
</dbReference>
<feature type="region of interest" description="Disordered" evidence="1">
    <location>
        <begin position="308"/>
        <end position="345"/>
    </location>
</feature>
<protein>
    <recommendedName>
        <fullName evidence="4">Helix-turn-helix domain-containing protein</fullName>
    </recommendedName>
</protein>
<dbReference type="Gene3D" id="1.10.260.40">
    <property type="entry name" value="lambda repressor-like DNA-binding domains"/>
    <property type="match status" value="1"/>
</dbReference>
<keyword evidence="2" id="KW-0812">Transmembrane</keyword>
<dbReference type="GO" id="GO:0003677">
    <property type="term" value="F:DNA binding"/>
    <property type="evidence" value="ECO:0007669"/>
    <property type="project" value="InterPro"/>
</dbReference>
<evidence type="ECO:0000313" key="3">
    <source>
        <dbReference type="EMBL" id="NER28251.1"/>
    </source>
</evidence>
<gene>
    <name evidence="3" type="ORF">F6J89_11615</name>
</gene>
<keyword evidence="2" id="KW-0472">Membrane</keyword>
<feature type="transmembrane region" description="Helical" evidence="2">
    <location>
        <begin position="266"/>
        <end position="286"/>
    </location>
</feature>
<comment type="caution">
    <text evidence="3">The sequence shown here is derived from an EMBL/GenBank/DDBJ whole genome shotgun (WGS) entry which is preliminary data.</text>
</comment>
<evidence type="ECO:0008006" key="4">
    <source>
        <dbReference type="Google" id="ProtNLM"/>
    </source>
</evidence>
<dbReference type="AlphaFoldDB" id="A0A6B3NF16"/>
<dbReference type="PANTHER" id="PTHR34475:SF1">
    <property type="entry name" value="CYTOSKELETON PROTEIN RODZ"/>
    <property type="match status" value="1"/>
</dbReference>